<evidence type="ECO:0000256" key="1">
    <source>
        <dbReference type="SAM" id="MobiDB-lite"/>
    </source>
</evidence>
<feature type="compositionally biased region" description="Basic and acidic residues" evidence="1">
    <location>
        <begin position="185"/>
        <end position="201"/>
    </location>
</feature>
<reference evidence="2" key="1">
    <citation type="submission" date="2021-03" db="EMBL/GenBank/DDBJ databases">
        <authorList>
            <person name="Tagirdzhanova G."/>
        </authorList>
    </citation>
    <scope>NUCLEOTIDE SEQUENCE</scope>
</reference>
<feature type="compositionally biased region" description="Polar residues" evidence="1">
    <location>
        <begin position="251"/>
        <end position="262"/>
    </location>
</feature>
<dbReference type="Proteomes" id="UP000664534">
    <property type="component" value="Unassembled WGS sequence"/>
</dbReference>
<name>A0A8H3PEJ2_9LECA</name>
<protein>
    <submittedName>
        <fullName evidence="2">Uncharacterized protein</fullName>
    </submittedName>
</protein>
<dbReference type="AlphaFoldDB" id="A0A8H3PEJ2"/>
<organism evidence="2 3">
    <name type="scientific">Imshaugia aleurites</name>
    <dbReference type="NCBI Taxonomy" id="172621"/>
    <lineage>
        <taxon>Eukaryota</taxon>
        <taxon>Fungi</taxon>
        <taxon>Dikarya</taxon>
        <taxon>Ascomycota</taxon>
        <taxon>Pezizomycotina</taxon>
        <taxon>Lecanoromycetes</taxon>
        <taxon>OSLEUM clade</taxon>
        <taxon>Lecanoromycetidae</taxon>
        <taxon>Lecanorales</taxon>
        <taxon>Lecanorineae</taxon>
        <taxon>Parmeliaceae</taxon>
        <taxon>Imshaugia</taxon>
    </lineage>
</organism>
<keyword evidence="3" id="KW-1185">Reference proteome</keyword>
<feature type="region of interest" description="Disordered" evidence="1">
    <location>
        <begin position="1"/>
        <end position="64"/>
    </location>
</feature>
<gene>
    <name evidence="2" type="ORF">IMSHALPRED_001548</name>
</gene>
<dbReference type="OrthoDB" id="5206740at2759"/>
<accession>A0A8H3PEJ2</accession>
<evidence type="ECO:0000313" key="2">
    <source>
        <dbReference type="EMBL" id="CAF9939541.1"/>
    </source>
</evidence>
<evidence type="ECO:0000313" key="3">
    <source>
        <dbReference type="Proteomes" id="UP000664534"/>
    </source>
</evidence>
<feature type="compositionally biased region" description="Basic and acidic residues" evidence="1">
    <location>
        <begin position="28"/>
        <end position="41"/>
    </location>
</feature>
<comment type="caution">
    <text evidence="2">The sequence shown here is derived from an EMBL/GenBank/DDBJ whole genome shotgun (WGS) entry which is preliminary data.</text>
</comment>
<feature type="region of interest" description="Disordered" evidence="1">
    <location>
        <begin position="173"/>
        <end position="212"/>
    </location>
</feature>
<proteinExistence type="predicted"/>
<feature type="region of interest" description="Disordered" evidence="1">
    <location>
        <begin position="227"/>
        <end position="262"/>
    </location>
</feature>
<sequence>MILLPMRSQDPSPSRQSNDSYNPLLPARHRDASPHKSELRKQAAGTMLSVMPSTRPPTSNRPKLSLQTSILSSPAVQRPVAVPPTPTSAMQPLVHFPSASTTSTAFPGVSPFHNDAPYILPIGTHSILRNSPLPRRHVSAASNRPPRRMFPPVKRVAFQERLIEIMPTPIIEGLSDSEVETSSTEDDHQRRREVIEAEDGHSTPVHGRRKRRDWVWRPVEDDVLTSRGLASVENDSETRPVQLQLDAENVQPGSTNGSDDVD</sequence>
<dbReference type="EMBL" id="CAJPDT010000120">
    <property type="protein sequence ID" value="CAF9939541.1"/>
    <property type="molecule type" value="Genomic_DNA"/>
</dbReference>
<feature type="compositionally biased region" description="Polar residues" evidence="1">
    <location>
        <begin position="9"/>
        <end position="21"/>
    </location>
</feature>